<feature type="domain" description="Phosphoribosyltransferase" evidence="2">
    <location>
        <begin position="136"/>
        <end position="228"/>
    </location>
</feature>
<proteinExistence type="inferred from homology"/>
<dbReference type="PANTHER" id="PTHR47505:SF1">
    <property type="entry name" value="DNA UTILIZATION PROTEIN YHGH"/>
    <property type="match status" value="1"/>
</dbReference>
<protein>
    <submittedName>
        <fullName evidence="3">ComF family protein</fullName>
    </submittedName>
</protein>
<sequence>MRLFFVKDFLDLVFPRNCALCGRSLFDYEECLCMVCSGSLPITSYHLRSSDNDLKDKVLGLSNVGMVMSFLKFSKGGQSQKLLHKLKYRNMPELGVELGKKYGEILYKSGFEHSWDKITPVPLHPLKKARRGYNQSEEFAKGLNQKLPAAISKDLQRVKFTETQTQKSRLERMDNVETVFALTPEADVSGARVLLVDDVMTTGATLCACANVLLANGAKTVDLVAIAAGD</sequence>
<organism evidence="3 4">
    <name type="scientific">Algoriphagus halophytocola</name>
    <dbReference type="NCBI Taxonomy" id="2991499"/>
    <lineage>
        <taxon>Bacteria</taxon>
        <taxon>Pseudomonadati</taxon>
        <taxon>Bacteroidota</taxon>
        <taxon>Cytophagia</taxon>
        <taxon>Cytophagales</taxon>
        <taxon>Cyclobacteriaceae</taxon>
        <taxon>Algoriphagus</taxon>
    </lineage>
</organism>
<name>A0ABY6MCW4_9BACT</name>
<evidence type="ECO:0000256" key="1">
    <source>
        <dbReference type="ARBA" id="ARBA00008007"/>
    </source>
</evidence>
<dbReference type="PANTHER" id="PTHR47505">
    <property type="entry name" value="DNA UTILIZATION PROTEIN YHGH"/>
    <property type="match status" value="1"/>
</dbReference>
<dbReference type="Proteomes" id="UP001163156">
    <property type="component" value="Chromosome"/>
</dbReference>
<dbReference type="InterPro" id="IPR000836">
    <property type="entry name" value="PRTase_dom"/>
</dbReference>
<evidence type="ECO:0000313" key="3">
    <source>
        <dbReference type="EMBL" id="UZD21552.1"/>
    </source>
</evidence>
<evidence type="ECO:0000259" key="2">
    <source>
        <dbReference type="Pfam" id="PF00156"/>
    </source>
</evidence>
<dbReference type="InterPro" id="IPR051910">
    <property type="entry name" value="ComF/GntX_DNA_util-trans"/>
</dbReference>
<gene>
    <name evidence="3" type="ORF">OM944_12865</name>
</gene>
<dbReference type="EMBL" id="CP110226">
    <property type="protein sequence ID" value="UZD21552.1"/>
    <property type="molecule type" value="Genomic_DNA"/>
</dbReference>
<comment type="similarity">
    <text evidence="1">Belongs to the ComF/GntX family.</text>
</comment>
<evidence type="ECO:0000313" key="4">
    <source>
        <dbReference type="Proteomes" id="UP001163156"/>
    </source>
</evidence>
<dbReference type="CDD" id="cd06223">
    <property type="entry name" value="PRTases_typeI"/>
    <property type="match status" value="1"/>
</dbReference>
<dbReference type="Gene3D" id="3.40.50.2020">
    <property type="match status" value="1"/>
</dbReference>
<keyword evidence="4" id="KW-1185">Reference proteome</keyword>
<accession>A0ABY6MCW4</accession>
<dbReference type="SUPFAM" id="SSF53271">
    <property type="entry name" value="PRTase-like"/>
    <property type="match status" value="1"/>
</dbReference>
<dbReference type="Pfam" id="PF00156">
    <property type="entry name" value="Pribosyltran"/>
    <property type="match status" value="1"/>
</dbReference>
<dbReference type="InterPro" id="IPR029057">
    <property type="entry name" value="PRTase-like"/>
</dbReference>
<reference evidence="3" key="1">
    <citation type="submission" date="2022-10" db="EMBL/GenBank/DDBJ databases">
        <title>Algoriphagus sp. a novel bacteria isolate from halophytes salicornia europaea.</title>
        <authorList>
            <person name="Peng Y."/>
            <person name="Jiang L."/>
            <person name="Lee J."/>
        </authorList>
    </citation>
    <scope>NUCLEOTIDE SEQUENCE</scope>
    <source>
        <strain evidence="3">TR-M5</strain>
    </source>
</reference>